<accession>A0A542CWJ6</accession>
<evidence type="ECO:0000313" key="1">
    <source>
        <dbReference type="EMBL" id="TVZ69696.1"/>
    </source>
</evidence>
<name>A0A542CWJ6_SERFO</name>
<protein>
    <submittedName>
        <fullName evidence="1">Uncharacterized protein</fullName>
    </submittedName>
</protein>
<organism evidence="1">
    <name type="scientific">Serratia fonticola</name>
    <dbReference type="NCBI Taxonomy" id="47917"/>
    <lineage>
        <taxon>Bacteria</taxon>
        <taxon>Pseudomonadati</taxon>
        <taxon>Pseudomonadota</taxon>
        <taxon>Gammaproteobacteria</taxon>
        <taxon>Enterobacterales</taxon>
        <taxon>Yersiniaceae</taxon>
        <taxon>Serratia</taxon>
    </lineage>
</organism>
<sequence length="153" mass="17017">MKIALYDKSVNIIKDGKTVNLPSNNSRWPSDFSKDSAFEEKDGIYRSKLTTLLVSSDPGISFPYHTKAHITASLSILPMDAQGKPLPFTIAATNNTIFDGKEQKPAVTVEVCVFGQVAKFYNLLLGMVEDRTEENNLEVSINYSCFFDDRNVA</sequence>
<dbReference type="AlphaFoldDB" id="A0A542CWJ6"/>
<reference evidence="1" key="1">
    <citation type="submission" date="2019-06" db="EMBL/GenBank/DDBJ databases">
        <authorList>
            <person name="Deangelis K."/>
            <person name="Huntemann M."/>
            <person name="Clum A."/>
            <person name="Pillay M."/>
            <person name="Palaniappan K."/>
            <person name="Varghese N."/>
            <person name="Mikhailova N."/>
            <person name="Stamatis D."/>
            <person name="Reddy T."/>
            <person name="Daum C."/>
            <person name="Shapiro N."/>
            <person name="Ivanova N."/>
            <person name="Kyrpides N."/>
            <person name="Woyke T."/>
        </authorList>
    </citation>
    <scope>NUCLEOTIDE SEQUENCE [LARGE SCALE GENOMIC DNA]</scope>
    <source>
        <strain evidence="1">128R</strain>
    </source>
</reference>
<gene>
    <name evidence="1" type="ORF">FHU10_2226</name>
</gene>
<comment type="caution">
    <text evidence="1">The sequence shown here is derived from an EMBL/GenBank/DDBJ whole genome shotgun (WGS) entry which is preliminary data.</text>
</comment>
<reference evidence="1" key="2">
    <citation type="submission" date="2019-08" db="EMBL/GenBank/DDBJ databases">
        <title>Investigation of anaerobic lignin degradation for improved lignocellulosic biofuels.</title>
        <authorList>
            <person name="Deangelis K.PhD."/>
        </authorList>
    </citation>
    <scope>NUCLEOTIDE SEQUENCE [LARGE SCALE GENOMIC DNA]</scope>
    <source>
        <strain evidence="1">128R</strain>
    </source>
</reference>
<proteinExistence type="predicted"/>
<dbReference type="EMBL" id="VISQ01000001">
    <property type="protein sequence ID" value="TVZ69696.1"/>
    <property type="molecule type" value="Genomic_DNA"/>
</dbReference>